<dbReference type="Pfam" id="PF12833">
    <property type="entry name" value="HTH_18"/>
    <property type="match status" value="1"/>
</dbReference>
<dbReference type="SMART" id="SM00342">
    <property type="entry name" value="HTH_ARAC"/>
    <property type="match status" value="1"/>
</dbReference>
<dbReference type="Gene3D" id="1.10.10.60">
    <property type="entry name" value="Homeodomain-like"/>
    <property type="match status" value="2"/>
</dbReference>
<dbReference type="InterPro" id="IPR018062">
    <property type="entry name" value="HTH_AraC-typ_CS"/>
</dbReference>
<evidence type="ECO:0000313" key="5">
    <source>
        <dbReference type="EMBL" id="HIU49275.1"/>
    </source>
</evidence>
<evidence type="ECO:0000256" key="2">
    <source>
        <dbReference type="ARBA" id="ARBA00023125"/>
    </source>
</evidence>
<dbReference type="PANTHER" id="PTHR43280">
    <property type="entry name" value="ARAC-FAMILY TRANSCRIPTIONAL REGULATOR"/>
    <property type="match status" value="1"/>
</dbReference>
<proteinExistence type="predicted"/>
<evidence type="ECO:0000313" key="6">
    <source>
        <dbReference type="Proteomes" id="UP000824111"/>
    </source>
</evidence>
<dbReference type="InterPro" id="IPR009057">
    <property type="entry name" value="Homeodomain-like_sf"/>
</dbReference>
<organism evidence="5 6">
    <name type="scientific">Candidatus Avimonoglobus intestinipullorum</name>
    <dbReference type="NCBI Taxonomy" id="2840699"/>
    <lineage>
        <taxon>Bacteria</taxon>
        <taxon>Bacillati</taxon>
        <taxon>Bacillota</taxon>
        <taxon>Clostridia</taxon>
        <taxon>Eubacteriales</taxon>
        <taxon>Candidatus Avimonoglobus</taxon>
    </lineage>
</organism>
<keyword evidence="3" id="KW-0804">Transcription</keyword>
<sequence length="276" mass="31670">MIHAIIDYIEFLKKEHGLHVTVHDWDGHFSGFMGQLAPYNIHANPYCLYVKSCREVWETCIARQYKVVERCKNGLFYGVCYAGVGEYVVPVYYKEELLGFLSISGYKGDRNRIRSMAKTYMLDRKTMEEQFDTYLMDTPPDAAFIKTVVTPLAAMLALLYETSPKPAAPVGDDYLYGHLLSYIHAHFDRDFHLETVAANCHCSVSYACRVFKCKTGTTILQYLKGLRMHEARRLLKQTTLPVGEIAHMTGYNDANYFTNVFKKEMGVSPTGFRRNE</sequence>
<dbReference type="PROSITE" id="PS01124">
    <property type="entry name" value="HTH_ARAC_FAMILY_2"/>
    <property type="match status" value="1"/>
</dbReference>
<dbReference type="GO" id="GO:0043565">
    <property type="term" value="F:sequence-specific DNA binding"/>
    <property type="evidence" value="ECO:0007669"/>
    <property type="project" value="InterPro"/>
</dbReference>
<comment type="caution">
    <text evidence="5">The sequence shown here is derived from an EMBL/GenBank/DDBJ whole genome shotgun (WGS) entry which is preliminary data.</text>
</comment>
<dbReference type="AlphaFoldDB" id="A0A9D1LWI1"/>
<keyword evidence="1" id="KW-0805">Transcription regulation</keyword>
<dbReference type="Proteomes" id="UP000824111">
    <property type="component" value="Unassembled WGS sequence"/>
</dbReference>
<dbReference type="GO" id="GO:0003700">
    <property type="term" value="F:DNA-binding transcription factor activity"/>
    <property type="evidence" value="ECO:0007669"/>
    <property type="project" value="InterPro"/>
</dbReference>
<feature type="domain" description="HTH araC/xylS-type" evidence="4">
    <location>
        <begin position="177"/>
        <end position="275"/>
    </location>
</feature>
<accession>A0A9D1LWI1</accession>
<reference evidence="5" key="2">
    <citation type="journal article" date="2021" name="PeerJ">
        <title>Extensive microbial diversity within the chicken gut microbiome revealed by metagenomics and culture.</title>
        <authorList>
            <person name="Gilroy R."/>
            <person name="Ravi A."/>
            <person name="Getino M."/>
            <person name="Pursley I."/>
            <person name="Horton D.L."/>
            <person name="Alikhan N.F."/>
            <person name="Baker D."/>
            <person name="Gharbi K."/>
            <person name="Hall N."/>
            <person name="Watson M."/>
            <person name="Adriaenssens E.M."/>
            <person name="Foster-Nyarko E."/>
            <person name="Jarju S."/>
            <person name="Secka A."/>
            <person name="Antonio M."/>
            <person name="Oren A."/>
            <person name="Chaudhuri R.R."/>
            <person name="La Ragione R."/>
            <person name="Hildebrand F."/>
            <person name="Pallen M.J."/>
        </authorList>
    </citation>
    <scope>NUCLEOTIDE SEQUENCE</scope>
    <source>
        <strain evidence="5">ChiSjej4B22-9803</strain>
    </source>
</reference>
<protein>
    <submittedName>
        <fullName evidence="5">Helix-turn-helix transcriptional regulator</fullName>
    </submittedName>
</protein>
<evidence type="ECO:0000259" key="4">
    <source>
        <dbReference type="PROSITE" id="PS01124"/>
    </source>
</evidence>
<evidence type="ECO:0000256" key="3">
    <source>
        <dbReference type="ARBA" id="ARBA00023163"/>
    </source>
</evidence>
<dbReference type="PROSITE" id="PS00041">
    <property type="entry name" value="HTH_ARAC_FAMILY_1"/>
    <property type="match status" value="1"/>
</dbReference>
<dbReference type="PRINTS" id="PR00032">
    <property type="entry name" value="HTHARAC"/>
</dbReference>
<keyword evidence="2" id="KW-0238">DNA-binding</keyword>
<dbReference type="PANTHER" id="PTHR43280:SF2">
    <property type="entry name" value="HTH-TYPE TRANSCRIPTIONAL REGULATOR EXSA"/>
    <property type="match status" value="1"/>
</dbReference>
<dbReference type="SUPFAM" id="SSF46689">
    <property type="entry name" value="Homeodomain-like"/>
    <property type="match status" value="2"/>
</dbReference>
<name>A0A9D1LWI1_9FIRM</name>
<reference evidence="5" key="1">
    <citation type="submission" date="2020-10" db="EMBL/GenBank/DDBJ databases">
        <authorList>
            <person name="Gilroy R."/>
        </authorList>
    </citation>
    <scope>NUCLEOTIDE SEQUENCE</scope>
    <source>
        <strain evidence="5">ChiSjej4B22-9803</strain>
    </source>
</reference>
<dbReference type="InterPro" id="IPR018060">
    <property type="entry name" value="HTH_AraC"/>
</dbReference>
<dbReference type="InterPro" id="IPR020449">
    <property type="entry name" value="Tscrpt_reg_AraC-type_HTH"/>
</dbReference>
<evidence type="ECO:0000256" key="1">
    <source>
        <dbReference type="ARBA" id="ARBA00023015"/>
    </source>
</evidence>
<gene>
    <name evidence="5" type="ORF">IAB04_07895</name>
</gene>
<dbReference type="EMBL" id="DVND01000197">
    <property type="protein sequence ID" value="HIU49275.1"/>
    <property type="molecule type" value="Genomic_DNA"/>
</dbReference>